<dbReference type="AlphaFoldDB" id="A0A0P9EIZ2"/>
<organism evidence="19 20">
    <name type="scientific">Alicyclobacillus ferrooxydans</name>
    <dbReference type="NCBI Taxonomy" id="471514"/>
    <lineage>
        <taxon>Bacteria</taxon>
        <taxon>Bacillati</taxon>
        <taxon>Bacillota</taxon>
        <taxon>Bacilli</taxon>
        <taxon>Bacillales</taxon>
        <taxon>Alicyclobacillaceae</taxon>
        <taxon>Alicyclobacillus</taxon>
    </lineage>
</organism>
<evidence type="ECO:0000256" key="7">
    <source>
        <dbReference type="ARBA" id="ARBA00022676"/>
    </source>
</evidence>
<evidence type="ECO:0000256" key="13">
    <source>
        <dbReference type="ARBA" id="ARBA00023268"/>
    </source>
</evidence>
<keyword evidence="8" id="KW-0808">Transferase</keyword>
<comment type="subcellular location">
    <subcellularLocation>
        <location evidence="1">Cell membrane</location>
    </subcellularLocation>
</comment>
<dbReference type="GO" id="GO:0008658">
    <property type="term" value="F:penicillin binding"/>
    <property type="evidence" value="ECO:0007669"/>
    <property type="project" value="InterPro"/>
</dbReference>
<dbReference type="SUPFAM" id="SSF56601">
    <property type="entry name" value="beta-lactamase/transpeptidase-like"/>
    <property type="match status" value="1"/>
</dbReference>
<evidence type="ECO:0000256" key="4">
    <source>
        <dbReference type="ARBA" id="ARBA00022475"/>
    </source>
</evidence>
<evidence type="ECO:0000313" key="20">
    <source>
        <dbReference type="Proteomes" id="UP000050482"/>
    </source>
</evidence>
<keyword evidence="12" id="KW-0472">Membrane</keyword>
<evidence type="ECO:0000313" key="19">
    <source>
        <dbReference type="EMBL" id="KPV42848.1"/>
    </source>
</evidence>
<evidence type="ECO:0000256" key="9">
    <source>
        <dbReference type="ARBA" id="ARBA00022801"/>
    </source>
</evidence>
<evidence type="ECO:0000259" key="18">
    <source>
        <dbReference type="Pfam" id="PF00912"/>
    </source>
</evidence>
<comment type="catalytic activity">
    <reaction evidence="15">
        <text>Preferential cleavage: (Ac)2-L-Lys-D-Ala-|-D-Ala. Also transpeptidation of peptidyl-alanyl moieties that are N-acyl substituents of D-alanine.</text>
        <dbReference type="EC" id="3.4.16.4"/>
    </reaction>
</comment>
<comment type="similarity">
    <text evidence="3">In the N-terminal section; belongs to the glycosyltransferase 51 family.</text>
</comment>
<evidence type="ECO:0000256" key="11">
    <source>
        <dbReference type="ARBA" id="ARBA00022984"/>
    </source>
</evidence>
<dbReference type="PANTHER" id="PTHR32282">
    <property type="entry name" value="BINDING PROTEIN TRANSPEPTIDASE, PUTATIVE-RELATED"/>
    <property type="match status" value="1"/>
</dbReference>
<gene>
    <name evidence="19" type="ORF">AN477_15590</name>
</gene>
<dbReference type="Gene3D" id="1.10.3810.10">
    <property type="entry name" value="Biosynthetic peptidoglycan transglycosylase-like"/>
    <property type="match status" value="1"/>
</dbReference>
<dbReference type="GO" id="GO:0006508">
    <property type="term" value="P:proteolysis"/>
    <property type="evidence" value="ECO:0007669"/>
    <property type="project" value="UniProtKB-KW"/>
</dbReference>
<dbReference type="InterPro" id="IPR001264">
    <property type="entry name" value="Glyco_trans_51"/>
</dbReference>
<comment type="caution">
    <text evidence="19">The sequence shown here is derived from an EMBL/GenBank/DDBJ whole genome shotgun (WGS) entry which is preliminary data.</text>
</comment>
<feature type="domain" description="Penicillin-binding protein transpeptidase" evidence="17">
    <location>
        <begin position="301"/>
        <end position="570"/>
    </location>
</feature>
<dbReference type="GO" id="GO:0009002">
    <property type="term" value="F:serine-type D-Ala-D-Ala carboxypeptidase activity"/>
    <property type="evidence" value="ECO:0007669"/>
    <property type="project" value="UniProtKB-EC"/>
</dbReference>
<dbReference type="OrthoDB" id="9766909at2"/>
<dbReference type="NCBIfam" id="TIGR02074">
    <property type="entry name" value="PBP_1a_fam"/>
    <property type="match status" value="1"/>
</dbReference>
<dbReference type="Pfam" id="PF00912">
    <property type="entry name" value="Transgly"/>
    <property type="match status" value="1"/>
</dbReference>
<evidence type="ECO:0000256" key="8">
    <source>
        <dbReference type="ARBA" id="ARBA00022679"/>
    </source>
</evidence>
<dbReference type="InterPro" id="IPR001460">
    <property type="entry name" value="PCN-bd_Tpept"/>
</dbReference>
<dbReference type="GO" id="GO:0009252">
    <property type="term" value="P:peptidoglycan biosynthetic process"/>
    <property type="evidence" value="ECO:0007669"/>
    <property type="project" value="UniProtKB-KW"/>
</dbReference>
<keyword evidence="9" id="KW-0378">Hydrolase</keyword>
<protein>
    <submittedName>
        <fullName evidence="19">Penicillin-binding protein</fullName>
    </submittedName>
</protein>
<dbReference type="PATRIC" id="fig|471514.4.peg.4800"/>
<keyword evidence="11" id="KW-0573">Peptidoglycan synthesis</keyword>
<evidence type="ECO:0000256" key="6">
    <source>
        <dbReference type="ARBA" id="ARBA00022670"/>
    </source>
</evidence>
<dbReference type="GO" id="GO:0030288">
    <property type="term" value="C:outer membrane-bounded periplasmic space"/>
    <property type="evidence" value="ECO:0007669"/>
    <property type="project" value="TreeGrafter"/>
</dbReference>
<keyword evidence="14" id="KW-0961">Cell wall biogenesis/degradation</keyword>
<dbReference type="PANTHER" id="PTHR32282:SF11">
    <property type="entry name" value="PENICILLIN-BINDING PROTEIN 1B"/>
    <property type="match status" value="1"/>
</dbReference>
<evidence type="ECO:0000256" key="10">
    <source>
        <dbReference type="ARBA" id="ARBA00022960"/>
    </source>
</evidence>
<dbReference type="Proteomes" id="UP000050482">
    <property type="component" value="Unassembled WGS sequence"/>
</dbReference>
<dbReference type="GO" id="GO:0071555">
    <property type="term" value="P:cell wall organization"/>
    <property type="evidence" value="ECO:0007669"/>
    <property type="project" value="UniProtKB-KW"/>
</dbReference>
<dbReference type="EMBL" id="LJCO01000069">
    <property type="protein sequence ID" value="KPV42848.1"/>
    <property type="molecule type" value="Genomic_DNA"/>
</dbReference>
<comment type="catalytic activity">
    <reaction evidence="16">
        <text>[GlcNAc-(1-&gt;4)-Mur2Ac(oyl-L-Ala-gamma-D-Glu-L-Lys-D-Ala-D-Ala)](n)-di-trans,octa-cis-undecaprenyl diphosphate + beta-D-GlcNAc-(1-&gt;4)-Mur2Ac(oyl-L-Ala-gamma-D-Glu-L-Lys-D-Ala-D-Ala)-di-trans,octa-cis-undecaprenyl diphosphate = [GlcNAc-(1-&gt;4)-Mur2Ac(oyl-L-Ala-gamma-D-Glu-L-Lys-D-Ala-D-Ala)](n+1)-di-trans,octa-cis-undecaprenyl diphosphate + di-trans,octa-cis-undecaprenyl diphosphate + H(+)</text>
        <dbReference type="Rhea" id="RHEA:23708"/>
        <dbReference type="Rhea" id="RHEA-COMP:9602"/>
        <dbReference type="Rhea" id="RHEA-COMP:9603"/>
        <dbReference type="ChEBI" id="CHEBI:15378"/>
        <dbReference type="ChEBI" id="CHEBI:58405"/>
        <dbReference type="ChEBI" id="CHEBI:60033"/>
        <dbReference type="ChEBI" id="CHEBI:78435"/>
        <dbReference type="EC" id="2.4.99.28"/>
    </reaction>
</comment>
<name>A0A0P9EIZ2_9BACL</name>
<dbReference type="STRING" id="471514.AN477_15590"/>
<evidence type="ECO:0000259" key="17">
    <source>
        <dbReference type="Pfam" id="PF00905"/>
    </source>
</evidence>
<reference evidence="19 20" key="1">
    <citation type="submission" date="2015-09" db="EMBL/GenBank/DDBJ databases">
        <title>Draft genome sequence of Alicyclobacillus ferrooxydans DSM 22381.</title>
        <authorList>
            <person name="Hemp J."/>
        </authorList>
    </citation>
    <scope>NUCLEOTIDE SEQUENCE [LARGE SCALE GENOMIC DNA]</scope>
    <source>
        <strain evidence="19 20">TC-34</strain>
    </source>
</reference>
<evidence type="ECO:0000256" key="3">
    <source>
        <dbReference type="ARBA" id="ARBA00007739"/>
    </source>
</evidence>
<dbReference type="SUPFAM" id="SSF53955">
    <property type="entry name" value="Lysozyme-like"/>
    <property type="match status" value="1"/>
</dbReference>
<dbReference type="Gene3D" id="3.40.710.10">
    <property type="entry name" value="DD-peptidase/beta-lactamase superfamily"/>
    <property type="match status" value="1"/>
</dbReference>
<dbReference type="InterPro" id="IPR036950">
    <property type="entry name" value="PBP_transglycosylase"/>
</dbReference>
<keyword evidence="20" id="KW-1185">Reference proteome</keyword>
<dbReference type="Pfam" id="PF00905">
    <property type="entry name" value="Transpeptidase"/>
    <property type="match status" value="1"/>
</dbReference>
<evidence type="ECO:0000256" key="5">
    <source>
        <dbReference type="ARBA" id="ARBA00022645"/>
    </source>
</evidence>
<keyword evidence="13" id="KW-0511">Multifunctional enzyme</keyword>
<dbReference type="InterPro" id="IPR050396">
    <property type="entry name" value="Glycosyltr_51/Transpeptidase"/>
</dbReference>
<evidence type="ECO:0000256" key="14">
    <source>
        <dbReference type="ARBA" id="ARBA00023316"/>
    </source>
</evidence>
<dbReference type="GO" id="GO:0008360">
    <property type="term" value="P:regulation of cell shape"/>
    <property type="evidence" value="ECO:0007669"/>
    <property type="project" value="UniProtKB-KW"/>
</dbReference>
<keyword evidence="7" id="KW-0328">Glycosyltransferase</keyword>
<evidence type="ECO:0000256" key="15">
    <source>
        <dbReference type="ARBA" id="ARBA00034000"/>
    </source>
</evidence>
<feature type="domain" description="Glycosyl transferase family 51" evidence="18">
    <location>
        <begin position="38"/>
        <end position="212"/>
    </location>
</feature>
<keyword evidence="10" id="KW-0133">Cell shape</keyword>
<evidence type="ECO:0000256" key="2">
    <source>
        <dbReference type="ARBA" id="ARBA00007090"/>
    </source>
</evidence>
<dbReference type="GO" id="GO:0005886">
    <property type="term" value="C:plasma membrane"/>
    <property type="evidence" value="ECO:0007669"/>
    <property type="project" value="UniProtKB-SubCell"/>
</dbReference>
<keyword evidence="5" id="KW-0121">Carboxypeptidase</keyword>
<keyword evidence="6" id="KW-0645">Protease</keyword>
<sequence length="648" mass="71503">MTLGFAGMTTLLLALKATPLPDQSFLDPTRIETEQGSVLSEWTLRGVRSEQVPIDQIPIQLQQATLAVEDARFYQHHAVSPRSMFRALLVDAKSGHVVEGGSTITQQLVKNLFLSQERTITRKVREGLLSLQLELHESKQDILTQYLNTIYYGHGAYGVGAASRLYFGKPVSELSLAESAMLAGLPKGPSIYSPLLHPEAAKDRQRLVLNRMVQVGALTQEQADAAFTQPLHYHTAQDPTASAPYFTHTALEEAKDHFHISSDELYRGGIRITTTLDPVLQQAAEHAVVSTLPKGSSIQAALVAIDPQTGAIKAMVGGKDYATSPYNRAFAERQPGSTFKAILYTAALQHGWTPAEQVNSELTTFLYDKSKLYTVHDYGEFYAHRPLTMREALARSDNVYAVTANLDVGPQTVIDQARKMGVTTPLQPYPALALGVFPTSPLQMATVYATLANGGYRIVPHTVDEVRSSFTGSVQQFGTEKDKTRVIPEAVAFQMTDLMKSVLGPGGTGYKIHQYMHGPAAAKTGTTDTDAWMVGYTPKLVCAVWVGYDSNHPLSLDEEHLAGPIWAKFMGTAQQRLPSDWYRPPLGLEKRVIDPVTAELATKNCSTTETDYFTPGTAPKEFCSLHAEQVPEEHQVEKTPWWKKWFWR</sequence>
<keyword evidence="4" id="KW-1003">Cell membrane</keyword>
<evidence type="ECO:0000256" key="1">
    <source>
        <dbReference type="ARBA" id="ARBA00004236"/>
    </source>
</evidence>
<evidence type="ECO:0000256" key="12">
    <source>
        <dbReference type="ARBA" id="ARBA00023136"/>
    </source>
</evidence>
<dbReference type="GO" id="GO:0008955">
    <property type="term" value="F:peptidoglycan glycosyltransferase activity"/>
    <property type="evidence" value="ECO:0007669"/>
    <property type="project" value="UniProtKB-EC"/>
</dbReference>
<comment type="similarity">
    <text evidence="2">In the C-terminal section; belongs to the transpeptidase family.</text>
</comment>
<dbReference type="InterPro" id="IPR012338">
    <property type="entry name" value="Beta-lactam/transpept-like"/>
</dbReference>
<proteinExistence type="inferred from homology"/>
<evidence type="ECO:0000256" key="16">
    <source>
        <dbReference type="ARBA" id="ARBA00049902"/>
    </source>
</evidence>
<accession>A0A0P9EIZ2</accession>
<dbReference type="InterPro" id="IPR023346">
    <property type="entry name" value="Lysozyme-like_dom_sf"/>
</dbReference>
<dbReference type="FunFam" id="1.10.3810.10:FF:000001">
    <property type="entry name" value="Penicillin-binding protein 1A"/>
    <property type="match status" value="1"/>
</dbReference>